<organism evidence="2 3">
    <name type="scientific">Ridgeia piscesae</name>
    <name type="common">Tubeworm</name>
    <dbReference type="NCBI Taxonomy" id="27915"/>
    <lineage>
        <taxon>Eukaryota</taxon>
        <taxon>Metazoa</taxon>
        <taxon>Spiralia</taxon>
        <taxon>Lophotrochozoa</taxon>
        <taxon>Annelida</taxon>
        <taxon>Polychaeta</taxon>
        <taxon>Sedentaria</taxon>
        <taxon>Canalipalpata</taxon>
        <taxon>Sabellida</taxon>
        <taxon>Siboglinidae</taxon>
        <taxon>Ridgeia</taxon>
    </lineage>
</organism>
<comment type="caution">
    <text evidence="2">The sequence shown here is derived from an EMBL/GenBank/DDBJ whole genome shotgun (WGS) entry which is preliminary data.</text>
</comment>
<protein>
    <submittedName>
        <fullName evidence="2">Uncharacterized protein</fullName>
    </submittedName>
</protein>
<dbReference type="AlphaFoldDB" id="A0AAD9KY08"/>
<dbReference type="Proteomes" id="UP001209878">
    <property type="component" value="Unassembled WGS sequence"/>
</dbReference>
<keyword evidence="3" id="KW-1185">Reference proteome</keyword>
<feature type="compositionally biased region" description="Gly residues" evidence="1">
    <location>
        <begin position="77"/>
        <end position="86"/>
    </location>
</feature>
<dbReference type="EMBL" id="JAODUO010000474">
    <property type="protein sequence ID" value="KAK2179749.1"/>
    <property type="molecule type" value="Genomic_DNA"/>
</dbReference>
<feature type="compositionally biased region" description="Basic and acidic residues" evidence="1">
    <location>
        <begin position="218"/>
        <end position="237"/>
    </location>
</feature>
<reference evidence="2" key="1">
    <citation type="journal article" date="2023" name="Mol. Biol. Evol.">
        <title>Third-Generation Sequencing Reveals the Adaptive Role of the Epigenome in Three Deep-Sea Polychaetes.</title>
        <authorList>
            <person name="Perez M."/>
            <person name="Aroh O."/>
            <person name="Sun Y."/>
            <person name="Lan Y."/>
            <person name="Juniper S.K."/>
            <person name="Young C.R."/>
            <person name="Angers B."/>
            <person name="Qian P.Y."/>
        </authorList>
    </citation>
    <scope>NUCLEOTIDE SEQUENCE</scope>
    <source>
        <strain evidence="2">R07B-5</strain>
    </source>
</reference>
<evidence type="ECO:0000313" key="2">
    <source>
        <dbReference type="EMBL" id="KAK2179749.1"/>
    </source>
</evidence>
<feature type="region of interest" description="Disordered" evidence="1">
    <location>
        <begin position="218"/>
        <end position="245"/>
    </location>
</feature>
<feature type="compositionally biased region" description="Basic and acidic residues" evidence="1">
    <location>
        <begin position="113"/>
        <end position="124"/>
    </location>
</feature>
<feature type="region of interest" description="Disordered" evidence="1">
    <location>
        <begin position="65"/>
        <end position="124"/>
    </location>
</feature>
<gene>
    <name evidence="2" type="ORF">NP493_474g02010</name>
</gene>
<accession>A0AAD9KY08</accession>
<evidence type="ECO:0000313" key="3">
    <source>
        <dbReference type="Proteomes" id="UP001209878"/>
    </source>
</evidence>
<evidence type="ECO:0000256" key="1">
    <source>
        <dbReference type="SAM" id="MobiDB-lite"/>
    </source>
</evidence>
<proteinExistence type="predicted"/>
<sequence length="338" mass="38374">MLDFSLALSRSNLATALVYNNPIEEKNLHDTVLCLDKMQRRRNNQRYMDQRRFFVTQVFEKGLTPYVPHRSTDGSSSGSGSGGRGGDVAPERVLITDPVDSAGDQTGRKNPPKRGESLPYERSKTLCNIQLRKATTTNDQTAETTTTGKVLQAGRTKTREVTGDMAHASEKPPRRLKPVRRDLRTLKKDPSLLFPRMNTLIVEGYESNYTDTLRPIKLDHRDHHKDEKRSKFNDKAPPRTGKVDQLSKQIKLVQKLTSSLPDHLMASAKKQIRQMSNSDAIYECKDKLLEENKGELLRQVARDPRWRQLEGALSTTYGIGLKWEKSLMDGGWVVSQER</sequence>
<name>A0AAD9KY08_RIDPI</name>